<protein>
    <submittedName>
        <fullName evidence="1">Uncharacterized protein</fullName>
    </submittedName>
</protein>
<name>A0A4Y2LVV3_ARAVE</name>
<dbReference type="Proteomes" id="UP000499080">
    <property type="component" value="Unassembled WGS sequence"/>
</dbReference>
<reference evidence="1 2" key="1">
    <citation type="journal article" date="2019" name="Sci. Rep.">
        <title>Orb-weaving spider Araneus ventricosus genome elucidates the spidroin gene catalogue.</title>
        <authorList>
            <person name="Kono N."/>
            <person name="Nakamura H."/>
            <person name="Ohtoshi R."/>
            <person name="Moran D.A.P."/>
            <person name="Shinohara A."/>
            <person name="Yoshida Y."/>
            <person name="Fujiwara M."/>
            <person name="Mori M."/>
            <person name="Tomita M."/>
            <person name="Arakawa K."/>
        </authorList>
    </citation>
    <scope>NUCLEOTIDE SEQUENCE [LARGE SCALE GENOMIC DNA]</scope>
</reference>
<evidence type="ECO:0000313" key="1">
    <source>
        <dbReference type="EMBL" id="GBN18945.1"/>
    </source>
</evidence>
<dbReference type="AlphaFoldDB" id="A0A4Y2LVV3"/>
<dbReference type="EMBL" id="BGPR01006428">
    <property type="protein sequence ID" value="GBN18945.1"/>
    <property type="molecule type" value="Genomic_DNA"/>
</dbReference>
<organism evidence="1 2">
    <name type="scientific">Araneus ventricosus</name>
    <name type="common">Orbweaver spider</name>
    <name type="synonym">Epeira ventricosa</name>
    <dbReference type="NCBI Taxonomy" id="182803"/>
    <lineage>
        <taxon>Eukaryota</taxon>
        <taxon>Metazoa</taxon>
        <taxon>Ecdysozoa</taxon>
        <taxon>Arthropoda</taxon>
        <taxon>Chelicerata</taxon>
        <taxon>Arachnida</taxon>
        <taxon>Araneae</taxon>
        <taxon>Araneomorphae</taxon>
        <taxon>Entelegynae</taxon>
        <taxon>Araneoidea</taxon>
        <taxon>Araneidae</taxon>
        <taxon>Araneus</taxon>
    </lineage>
</organism>
<proteinExistence type="predicted"/>
<keyword evidence="2" id="KW-1185">Reference proteome</keyword>
<feature type="non-terminal residue" evidence="1">
    <location>
        <position position="1"/>
    </location>
</feature>
<sequence>YLEDFYSCETEIVSKHNVSSEDAISFDLTAAEQPTIELKDFNYCLVLETLENEKLKNSVVAQIWEHLDFMETETSIPNTSDETSNIETVVMKNNEETTTEYVVSDLPYTVLDNKGSAMADLLHHQQFFQNIHKSKLTDSSKLLLEWQNSLRARMMEKING</sequence>
<gene>
    <name evidence="1" type="ORF">AVEN_38671_1</name>
</gene>
<accession>A0A4Y2LVV3</accession>
<evidence type="ECO:0000313" key="2">
    <source>
        <dbReference type="Proteomes" id="UP000499080"/>
    </source>
</evidence>
<comment type="caution">
    <text evidence="1">The sequence shown here is derived from an EMBL/GenBank/DDBJ whole genome shotgun (WGS) entry which is preliminary data.</text>
</comment>